<dbReference type="InterPro" id="IPR015943">
    <property type="entry name" value="WD40/YVTN_repeat-like_dom_sf"/>
</dbReference>
<dbReference type="CDD" id="cd01201">
    <property type="entry name" value="PH_BEACH"/>
    <property type="match status" value="1"/>
</dbReference>
<keyword evidence="2" id="KW-0677">Repeat</keyword>
<dbReference type="OMA" id="EMSNFHY"/>
<feature type="repeat" description="WD" evidence="3">
    <location>
        <begin position="2298"/>
        <end position="2339"/>
    </location>
</feature>
<evidence type="ECO:0000256" key="1">
    <source>
        <dbReference type="ARBA" id="ARBA00022574"/>
    </source>
</evidence>
<feature type="region of interest" description="Disordered" evidence="4">
    <location>
        <begin position="412"/>
        <end position="435"/>
    </location>
</feature>
<dbReference type="Pfam" id="PF23295">
    <property type="entry name" value="Arm_4"/>
    <property type="match status" value="1"/>
</dbReference>
<dbReference type="Proteomes" id="UP000016933">
    <property type="component" value="Unassembled WGS sequence"/>
</dbReference>
<dbReference type="Pfam" id="PF14844">
    <property type="entry name" value="PH_BEACH"/>
    <property type="match status" value="1"/>
</dbReference>
<dbReference type="SUPFAM" id="SSF81837">
    <property type="entry name" value="BEACH domain"/>
    <property type="match status" value="1"/>
</dbReference>
<dbReference type="PROSITE" id="PS51783">
    <property type="entry name" value="PH_BEACH"/>
    <property type="match status" value="1"/>
</dbReference>
<feature type="region of interest" description="Disordered" evidence="4">
    <location>
        <begin position="1640"/>
        <end position="1671"/>
    </location>
</feature>
<dbReference type="Pfam" id="PF13385">
    <property type="entry name" value="Laminin_G_3"/>
    <property type="match status" value="1"/>
</dbReference>
<evidence type="ECO:0000256" key="2">
    <source>
        <dbReference type="ARBA" id="ARBA00022737"/>
    </source>
</evidence>
<feature type="repeat" description="WD" evidence="3">
    <location>
        <begin position="2251"/>
        <end position="2291"/>
    </location>
</feature>
<keyword evidence="8" id="KW-1185">Reference proteome</keyword>
<protein>
    <recommendedName>
        <fullName evidence="9">Beach-domain-containing protein</fullName>
    </recommendedName>
</protein>
<evidence type="ECO:0000313" key="8">
    <source>
        <dbReference type="Proteomes" id="UP000016933"/>
    </source>
</evidence>
<dbReference type="PANTHER" id="PTHR46108:SF4">
    <property type="entry name" value="BLUE CHEESE"/>
    <property type="match status" value="1"/>
</dbReference>
<keyword evidence="1 3" id="KW-0853">WD repeat</keyword>
<dbReference type="InterPro" id="IPR036322">
    <property type="entry name" value="WD40_repeat_dom_sf"/>
</dbReference>
<dbReference type="InterPro" id="IPR056252">
    <property type="entry name" value="Alfy-like_Arm-like"/>
</dbReference>
<dbReference type="HOGENOM" id="CLU_000175_2_0_1"/>
<dbReference type="InterPro" id="IPR011993">
    <property type="entry name" value="PH-like_dom_sf"/>
</dbReference>
<dbReference type="InterPro" id="IPR000409">
    <property type="entry name" value="BEACH_dom"/>
</dbReference>
<dbReference type="Gene3D" id="2.30.29.30">
    <property type="entry name" value="Pleckstrin-homology domain (PH domain)/Phosphotyrosine-binding domain (PTB)"/>
    <property type="match status" value="1"/>
</dbReference>
<dbReference type="InterPro" id="IPR001680">
    <property type="entry name" value="WD40_rpt"/>
</dbReference>
<name>N1PSU4_DOTSN</name>
<dbReference type="CDD" id="cd06071">
    <property type="entry name" value="Beach"/>
    <property type="match status" value="1"/>
</dbReference>
<reference evidence="7 8" key="2">
    <citation type="journal article" date="2012" name="PLoS Pathog.">
        <title>Diverse lifestyles and strategies of plant pathogenesis encoded in the genomes of eighteen Dothideomycetes fungi.</title>
        <authorList>
            <person name="Ohm R.A."/>
            <person name="Feau N."/>
            <person name="Henrissat B."/>
            <person name="Schoch C.L."/>
            <person name="Horwitz B.A."/>
            <person name="Barry K.W."/>
            <person name="Condon B.J."/>
            <person name="Copeland A.C."/>
            <person name="Dhillon B."/>
            <person name="Glaser F."/>
            <person name="Hesse C.N."/>
            <person name="Kosti I."/>
            <person name="LaButti K."/>
            <person name="Lindquist E.A."/>
            <person name="Lucas S."/>
            <person name="Salamov A.A."/>
            <person name="Bradshaw R.E."/>
            <person name="Ciuffetti L."/>
            <person name="Hamelin R.C."/>
            <person name="Kema G.H.J."/>
            <person name="Lawrence C."/>
            <person name="Scott J.A."/>
            <person name="Spatafora J.W."/>
            <person name="Turgeon B.G."/>
            <person name="de Wit P.J.G.M."/>
            <person name="Zhong S."/>
            <person name="Goodwin S.B."/>
            <person name="Grigoriev I.V."/>
        </authorList>
    </citation>
    <scope>NUCLEOTIDE SEQUENCE [LARGE SCALE GENOMIC DNA]</scope>
    <source>
        <strain evidence="8">NZE10 / CBS 128990</strain>
    </source>
</reference>
<dbReference type="InterPro" id="IPR051944">
    <property type="entry name" value="BEACH_domain_protein"/>
</dbReference>
<dbReference type="InterPro" id="IPR036372">
    <property type="entry name" value="BEACH_dom_sf"/>
</dbReference>
<evidence type="ECO:0000256" key="3">
    <source>
        <dbReference type="PROSITE-ProRule" id="PRU00221"/>
    </source>
</evidence>
<evidence type="ECO:0000259" key="6">
    <source>
        <dbReference type="PROSITE" id="PS51783"/>
    </source>
</evidence>
<dbReference type="Gene3D" id="2.130.10.10">
    <property type="entry name" value="YVTN repeat-like/Quinoprotein amine dehydrogenase"/>
    <property type="match status" value="1"/>
</dbReference>
<evidence type="ECO:0000313" key="7">
    <source>
        <dbReference type="EMBL" id="EME45440.1"/>
    </source>
</evidence>
<dbReference type="eggNOG" id="KOG1788">
    <property type="taxonomic scope" value="Eukaryota"/>
</dbReference>
<dbReference type="SMART" id="SM00320">
    <property type="entry name" value="WD40"/>
    <property type="match status" value="2"/>
</dbReference>
<dbReference type="Gene3D" id="2.60.120.200">
    <property type="match status" value="1"/>
</dbReference>
<feature type="compositionally biased region" description="Polar residues" evidence="4">
    <location>
        <begin position="424"/>
        <end position="433"/>
    </location>
</feature>
<gene>
    <name evidence="7" type="ORF">DOTSEDRAFT_71238</name>
</gene>
<dbReference type="FunFam" id="1.10.1540.10:FF:000002">
    <property type="entry name" value="WD repeat and FYVE domain containing 3"/>
    <property type="match status" value="1"/>
</dbReference>
<dbReference type="PROSITE" id="PS50082">
    <property type="entry name" value="WD_REPEATS_2"/>
    <property type="match status" value="2"/>
</dbReference>
<feature type="domain" description="BEACH-type PH" evidence="6">
    <location>
        <begin position="1700"/>
        <end position="1833"/>
    </location>
</feature>
<dbReference type="InterPro" id="IPR023362">
    <property type="entry name" value="PH-BEACH_dom"/>
</dbReference>
<evidence type="ECO:0000259" key="5">
    <source>
        <dbReference type="PROSITE" id="PS50197"/>
    </source>
</evidence>
<dbReference type="STRING" id="675120.N1PSU4"/>
<reference evidence="8" key="1">
    <citation type="journal article" date="2012" name="PLoS Genet.">
        <title>The genomes of the fungal plant pathogens Cladosporium fulvum and Dothistroma septosporum reveal adaptation to different hosts and lifestyles but also signatures of common ancestry.</title>
        <authorList>
            <person name="de Wit P.J.G.M."/>
            <person name="van der Burgt A."/>
            <person name="Oekmen B."/>
            <person name="Stergiopoulos I."/>
            <person name="Abd-Elsalam K.A."/>
            <person name="Aerts A.L."/>
            <person name="Bahkali A.H."/>
            <person name="Beenen H.G."/>
            <person name="Chettri P."/>
            <person name="Cox M.P."/>
            <person name="Datema E."/>
            <person name="de Vries R.P."/>
            <person name="Dhillon B."/>
            <person name="Ganley A.R."/>
            <person name="Griffiths S.A."/>
            <person name="Guo Y."/>
            <person name="Hamelin R.C."/>
            <person name="Henrissat B."/>
            <person name="Kabir M.S."/>
            <person name="Jashni M.K."/>
            <person name="Kema G."/>
            <person name="Klaubauf S."/>
            <person name="Lapidus A."/>
            <person name="Levasseur A."/>
            <person name="Lindquist E."/>
            <person name="Mehrabi R."/>
            <person name="Ohm R.A."/>
            <person name="Owen T.J."/>
            <person name="Salamov A."/>
            <person name="Schwelm A."/>
            <person name="Schijlen E."/>
            <person name="Sun H."/>
            <person name="van den Burg H.A."/>
            <person name="van Ham R.C.H.J."/>
            <person name="Zhang S."/>
            <person name="Goodwin S.B."/>
            <person name="Grigoriev I.V."/>
            <person name="Collemare J."/>
            <person name="Bradshaw R.E."/>
        </authorList>
    </citation>
    <scope>NUCLEOTIDE SEQUENCE [LARGE SCALE GENOMIC DNA]</scope>
    <source>
        <strain evidence="8">NZE10 / CBS 128990</strain>
    </source>
</reference>
<feature type="region of interest" description="Disordered" evidence="4">
    <location>
        <begin position="1"/>
        <end position="25"/>
    </location>
</feature>
<dbReference type="SUPFAM" id="SSF50729">
    <property type="entry name" value="PH domain-like"/>
    <property type="match status" value="1"/>
</dbReference>
<feature type="compositionally biased region" description="Basic and acidic residues" evidence="4">
    <location>
        <begin position="1123"/>
        <end position="1135"/>
    </location>
</feature>
<proteinExistence type="predicted"/>
<dbReference type="SUPFAM" id="SSF49899">
    <property type="entry name" value="Concanavalin A-like lectins/glucanases"/>
    <property type="match status" value="1"/>
</dbReference>
<feature type="domain" description="BEACH" evidence="5">
    <location>
        <begin position="1871"/>
        <end position="2166"/>
    </location>
</feature>
<dbReference type="PANTHER" id="PTHR46108">
    <property type="entry name" value="BLUE CHEESE"/>
    <property type="match status" value="1"/>
</dbReference>
<dbReference type="SUPFAM" id="SSF50978">
    <property type="entry name" value="WD40 repeat-like"/>
    <property type="match status" value="1"/>
</dbReference>
<dbReference type="Gene3D" id="1.10.1540.10">
    <property type="entry name" value="BEACH domain"/>
    <property type="match status" value="1"/>
</dbReference>
<dbReference type="OrthoDB" id="26681at2759"/>
<dbReference type="InterPro" id="IPR013320">
    <property type="entry name" value="ConA-like_dom_sf"/>
</dbReference>
<sequence length="2491" mass="279685">MSMALRPGQPAARLRSFSRGMNADERSSDTATLIQQLALTQGTADVDELQRLSDTADRLRQDLGSSSTAKDTFRHGHGFEKILEVLYAPKLRSGTAHTAIRNVLRLLTEALRHRGNARYFSNHLHGWDALIQTFEATETQASAPMIAALLALALDDLRDEAEILEYTAGTVIHASACECVVRLVLMHKQPLQTLESLAALTERNTRNALALWQTNIAHNVLDHLGTVAEDDPSRSPCTRLLLSVARFGLHHLDDVVELFKSAAASHAAKETLLTLIRSSKEPAFIQFDLSLCGYSSIEFPRLPGAFPPPVGYSLTAWLKVDEFDPNAHTTIFGALDANQGCFVMMYLEKDSHQLILQTSMSAPSPSIRLKWTRFEAGRWYHVAVVQRKNTTEPSQSMASLFVDGNFAEQRKCHYPETPDDSLERSNSQSSSVPAGQRRFKPVQAFFGTPRSVASKPRPNEVTTKYSIGNSHLYQVPLTDEYVAVHYRLGPRYNGNFQDTLGPLLTYRASSELNRYNETLHPDRSDRSDIMTATEGRGSDVVSESRMLIGVSPSAFIDFDAPGVNLGGHGLELDHKAQQKYQVLAKQVRAVAVNTAVATPNEAVTRSYGTGLAMGDPVIVTPKPLDDATWRICGSIPILLQQLESASTRKSLLHAVEILVECVRDNWRISEAMEKGNGFGMLALIIREKLGFEAASSTHASARRPSSTLGSEDRQSLPSELLEIILTFVGHSQHAPEDSLLINPMAYRVLVVDFDTWRRCDLATQTMYWKQFVDFTSGNRHSAFNHKRLTKMRVVKRLMEVLKSEDVTAESAPLMMTAMKALLDTTAAQSLYRDLAMFVAYSLQDTRAVHAMGAVTRFSSTVSLRQKVGSWVRHGRASRLSTPGVAPGATTKPTLTQYEIAILALRLVLEIIGEDRSTINAKRFNKAIPTRWLLHLYAETDVRVIELTLSLTCKAIATLGSEFKVMFADRNSGFTILKLRLKPFWRTASIWTLSFAMLFGRNVPSAWLSQDFSAFHLVEMLSVNDSLAICNPEMLPVIFAMLEAGVRKVAQDEEKQDEHEAHVLMTVMQFFGELYDRSSAFRDFAITSRYLQELLFVLYPLLTGSDRLSAGTELGSDALSFRGEQVRMRPHSDSLGERPPSVRSISPAKGRRTPSPMTANRVQAPRRISSFILVNNGGDRLNVPPAQFKAPMAPRSGGPAKINVTNSLVESLLELAITLFVHQICYRDKFSGIGLFLKVPPGFKEHQAYFESYVLVNALSQLGSHLRLNQRLLIETRVLTNLARYAQHMAEAVSEGWFIDGAQPLLDFTGEILEHLQTPAVASQKAVRLCSQSITMIRVVFLKATLWRLSELNEDANEQHVDDFLNKMTYWQTILFSAENRETLFTKLICYLLYHKLVSGVKSVRLAAARLWRMVLVQKPTETATMLTNTMGPDQRHLSTGFMKLISMDDDDFLVWVDENRRTLDNLFHSSLSKPWEDFVQSENRSAEDTTKHRLSKRRDKLKQWHSEELAADEVISKYETSTSHWRANVHAQERVKLQRALQDQHENVNHLYVAFSKVDILLHQACGLVPVAAMKWHLDETEAINRMRLRIVPDTHEANRDFQPKRKASRSISNGHKLAIETHIMRTSDATASPILVAPGTPHVDGANESVEQDTTSRPRSESVSNSQLLEGAFEIVDDPKEDEDGIVEDKNRKIMTSLQRNDQVQQLYNTSRIIGLEACEGLVVIGQKCFYMQDNFFQRSDGEIISVAQAPEDERDPYVQLISGKDVGSSGTKHSIGDQETRHWTWTELLSVSKRRFLLRDVAIEVFFTDGRSYLLTCMSSKVRDEMHSAIIQRAPHVHSALGLASEDAWRLDTLRNPEEAPKNLGTKFNSLFNNGPANTAMKRWQRGEMSNFQYLMLINTMAGRTFNDLTQYPVFPWVLSDYTSEEIDLDDPKSFRDFAKPMGCQSPVREAEYKDRYKQFAEMGDHNAPAFHYGTHYSSAMIVSSYLIRLRPFVQSYLLLQGGSFDHADRLFDSIEKAWLSASKDTMSDVRELTPEFYYLPEFLTNINKYDFGNKQVTGEAVHDVHLPRWAKGDPHIFIAKHRQALESSYVSEHLHDWIDLVFGFKQRGEAAVEATNVFQHLSYGGARDLDKIPDQVERLAAIGIIHSFGQTPHQVFQKPHPWRELERWADQRLDTLAETLTKLPDTVLNIGEKVADFTFSPTQNRLLTSGPCQLNVLPDCDRFMQWGFADHSVRFFSKHSKRLLGLQENSHVGPVTAAIFVDSKTLITAGQDSTIGIWKVIASRDLIELYPQVYLFGHRTAVAVLAASRVFSTLVSVSEDGQTVIWGLNRFDCIRVLLSAGGPTIQAVCISNSSGHILLCSGSRALLYTINGHLLVEQKVCDRDEEQILCCAFYEGANEYLERELIFTGHANGLTNVWTLTALSDGKWCLLLVKRMNHGDHFSAKDRNAPGITAVLPVAKAVYTGDEEGNVFSWETVVRHSSVSLRGR</sequence>
<evidence type="ECO:0000256" key="4">
    <source>
        <dbReference type="SAM" id="MobiDB-lite"/>
    </source>
</evidence>
<dbReference type="EMBL" id="KB446538">
    <property type="protein sequence ID" value="EME45440.1"/>
    <property type="molecule type" value="Genomic_DNA"/>
</dbReference>
<dbReference type="SMART" id="SM01026">
    <property type="entry name" value="Beach"/>
    <property type="match status" value="1"/>
</dbReference>
<dbReference type="Pfam" id="PF02138">
    <property type="entry name" value="Beach"/>
    <property type="match status" value="1"/>
</dbReference>
<dbReference type="eggNOG" id="KOG1786">
    <property type="taxonomic scope" value="Eukaryota"/>
</dbReference>
<dbReference type="PROSITE" id="PS50197">
    <property type="entry name" value="BEACH"/>
    <property type="match status" value="1"/>
</dbReference>
<evidence type="ECO:0008006" key="9">
    <source>
        <dbReference type="Google" id="ProtNLM"/>
    </source>
</evidence>
<feature type="region of interest" description="Disordered" evidence="4">
    <location>
        <begin position="1120"/>
        <end position="1158"/>
    </location>
</feature>
<organism evidence="7 8">
    <name type="scientific">Dothistroma septosporum (strain NZE10 / CBS 128990)</name>
    <name type="common">Red band needle blight fungus</name>
    <name type="synonym">Mycosphaerella pini</name>
    <dbReference type="NCBI Taxonomy" id="675120"/>
    <lineage>
        <taxon>Eukaryota</taxon>
        <taxon>Fungi</taxon>
        <taxon>Dikarya</taxon>
        <taxon>Ascomycota</taxon>
        <taxon>Pezizomycotina</taxon>
        <taxon>Dothideomycetes</taxon>
        <taxon>Dothideomycetidae</taxon>
        <taxon>Mycosphaerellales</taxon>
        <taxon>Mycosphaerellaceae</taxon>
        <taxon>Dothistroma</taxon>
    </lineage>
</organism>
<accession>N1PSU4</accession>